<keyword evidence="10 12" id="KW-0472">Membrane</keyword>
<evidence type="ECO:0000256" key="2">
    <source>
        <dbReference type="ARBA" id="ARBA00010604"/>
    </source>
</evidence>
<sequence>MANKRRVRQEDEEWTKEDEAIAKFVRFNCPTETTLFHGNEVHYFNGSKAVDTLFGSSYGPKAEGESARFHTRRAAEDFMQLMMERKMIWRAKKLVPKKKEKNDEGKDVTKSPKMKEPKGKKDKSDEKKKEEEDEVDETDAEKKEEEKGEKKKKVKLVEHPLQHFNDANDCYVWIYDPTPLYKKLIGILMIVGAIGCCCFPLWPPIVRQGVYYLSMTGIGFFGVIIGVAIARTILFGVIWLLTGGEHKLWILPNLTEDVGFFESFKPWYSYERASELEKKKKEKDEKKKGKKEKNSDDEAEKEKEEEEKQGRESEQSKEASQASGKASENSDEESEESEVEGEENQVRIISIISAPSFSSGPRRRPRKDDGDFVIVNN</sequence>
<evidence type="ECO:0000313" key="13">
    <source>
        <dbReference type="EMBL" id="GMR36746.1"/>
    </source>
</evidence>
<evidence type="ECO:0000256" key="11">
    <source>
        <dbReference type="SAM" id="MobiDB-lite"/>
    </source>
</evidence>
<dbReference type="InterPro" id="IPR004728">
    <property type="entry name" value="Sec62"/>
</dbReference>
<keyword evidence="8 12" id="KW-1133">Transmembrane helix</keyword>
<evidence type="ECO:0000256" key="8">
    <source>
        <dbReference type="ARBA" id="ARBA00022989"/>
    </source>
</evidence>
<feature type="compositionally biased region" description="Acidic residues" evidence="11">
    <location>
        <begin position="329"/>
        <end position="343"/>
    </location>
</feature>
<dbReference type="GO" id="GO:0005789">
    <property type="term" value="C:endoplasmic reticulum membrane"/>
    <property type="evidence" value="ECO:0007669"/>
    <property type="project" value="UniProtKB-SubCell"/>
</dbReference>
<comment type="caution">
    <text evidence="13">The sequence shown here is derived from an EMBL/GenBank/DDBJ whole genome shotgun (WGS) entry which is preliminary data.</text>
</comment>
<reference evidence="14" key="1">
    <citation type="submission" date="2022-10" db="EMBL/GenBank/DDBJ databases">
        <title>Genome assembly of Pristionchus species.</title>
        <authorList>
            <person name="Yoshida K."/>
            <person name="Sommer R.J."/>
        </authorList>
    </citation>
    <scope>NUCLEOTIDE SEQUENCE [LARGE SCALE GENOMIC DNA]</scope>
    <source>
        <strain evidence="14">RS5460</strain>
    </source>
</reference>
<dbReference type="PANTHER" id="PTHR12443:SF9">
    <property type="entry name" value="TRANSLOCATION PROTEIN SEC62"/>
    <property type="match status" value="1"/>
</dbReference>
<keyword evidence="7" id="KW-0653">Protein transport</keyword>
<feature type="compositionally biased region" description="Basic and acidic residues" evidence="11">
    <location>
        <begin position="279"/>
        <end position="317"/>
    </location>
</feature>
<keyword evidence="5 12" id="KW-0812">Transmembrane</keyword>
<dbReference type="Pfam" id="PF03839">
    <property type="entry name" value="Sec62"/>
    <property type="match status" value="1"/>
</dbReference>
<dbReference type="EMBL" id="BTRK01000002">
    <property type="protein sequence ID" value="GMR36746.1"/>
    <property type="molecule type" value="Genomic_DNA"/>
</dbReference>
<evidence type="ECO:0000256" key="9">
    <source>
        <dbReference type="ARBA" id="ARBA00023010"/>
    </source>
</evidence>
<evidence type="ECO:0000256" key="7">
    <source>
        <dbReference type="ARBA" id="ARBA00022927"/>
    </source>
</evidence>
<dbReference type="GO" id="GO:0031204">
    <property type="term" value="P:post-translational protein targeting to membrane, translocation"/>
    <property type="evidence" value="ECO:0007669"/>
    <property type="project" value="TreeGrafter"/>
</dbReference>
<keyword evidence="9" id="KW-0811">Translocation</keyword>
<evidence type="ECO:0000313" key="14">
    <source>
        <dbReference type="Proteomes" id="UP001328107"/>
    </source>
</evidence>
<feature type="transmembrane region" description="Helical" evidence="12">
    <location>
        <begin position="184"/>
        <end position="205"/>
    </location>
</feature>
<protein>
    <recommendedName>
        <fullName evidence="3">Translocation protein SEC62</fullName>
    </recommendedName>
</protein>
<evidence type="ECO:0000256" key="1">
    <source>
        <dbReference type="ARBA" id="ARBA00004477"/>
    </source>
</evidence>
<name>A0AAN4ZCU1_9BILA</name>
<keyword evidence="14" id="KW-1185">Reference proteome</keyword>
<evidence type="ECO:0000256" key="5">
    <source>
        <dbReference type="ARBA" id="ARBA00022692"/>
    </source>
</evidence>
<evidence type="ECO:0000256" key="6">
    <source>
        <dbReference type="ARBA" id="ARBA00022824"/>
    </source>
</evidence>
<feature type="region of interest" description="Disordered" evidence="11">
    <location>
        <begin position="279"/>
        <end position="377"/>
    </location>
</feature>
<proteinExistence type="inferred from homology"/>
<gene>
    <name evidence="13" type="ORF">PMAYCL1PPCAC_06941</name>
</gene>
<organism evidence="13 14">
    <name type="scientific">Pristionchus mayeri</name>
    <dbReference type="NCBI Taxonomy" id="1317129"/>
    <lineage>
        <taxon>Eukaryota</taxon>
        <taxon>Metazoa</taxon>
        <taxon>Ecdysozoa</taxon>
        <taxon>Nematoda</taxon>
        <taxon>Chromadorea</taxon>
        <taxon>Rhabditida</taxon>
        <taxon>Rhabditina</taxon>
        <taxon>Diplogasteromorpha</taxon>
        <taxon>Diplogasteroidea</taxon>
        <taxon>Neodiplogasteridae</taxon>
        <taxon>Pristionchus</taxon>
    </lineage>
</organism>
<feature type="region of interest" description="Disordered" evidence="11">
    <location>
        <begin position="94"/>
        <end position="152"/>
    </location>
</feature>
<accession>A0AAN4ZCU1</accession>
<keyword evidence="6" id="KW-0256">Endoplasmic reticulum</keyword>
<comment type="subcellular location">
    <subcellularLocation>
        <location evidence="1">Endoplasmic reticulum membrane</location>
        <topology evidence="1">Multi-pass membrane protein</topology>
    </subcellularLocation>
</comment>
<evidence type="ECO:0000256" key="10">
    <source>
        <dbReference type="ARBA" id="ARBA00023136"/>
    </source>
</evidence>
<feature type="compositionally biased region" description="Low complexity" evidence="11">
    <location>
        <begin position="348"/>
        <end position="360"/>
    </location>
</feature>
<dbReference type="PANTHER" id="PTHR12443">
    <property type="entry name" value="TRANSLOCATION PROTEIN SEC62"/>
    <property type="match status" value="1"/>
</dbReference>
<evidence type="ECO:0000256" key="3">
    <source>
        <dbReference type="ARBA" id="ARBA00021257"/>
    </source>
</evidence>
<feature type="compositionally biased region" description="Basic and acidic residues" evidence="11">
    <location>
        <begin position="100"/>
        <end position="130"/>
    </location>
</feature>
<feature type="transmembrane region" description="Helical" evidence="12">
    <location>
        <begin position="211"/>
        <end position="241"/>
    </location>
</feature>
<keyword evidence="4" id="KW-0813">Transport</keyword>
<feature type="compositionally biased region" description="Basic and acidic residues" evidence="11">
    <location>
        <begin position="140"/>
        <end position="152"/>
    </location>
</feature>
<dbReference type="AlphaFoldDB" id="A0AAN4ZCU1"/>
<evidence type="ECO:0000256" key="4">
    <source>
        <dbReference type="ARBA" id="ARBA00022448"/>
    </source>
</evidence>
<dbReference type="Proteomes" id="UP001328107">
    <property type="component" value="Unassembled WGS sequence"/>
</dbReference>
<evidence type="ECO:0000256" key="12">
    <source>
        <dbReference type="SAM" id="Phobius"/>
    </source>
</evidence>
<comment type="similarity">
    <text evidence="2">Belongs to the SEC62 family.</text>
</comment>